<dbReference type="OrthoDB" id="9808332at2"/>
<dbReference type="Proteomes" id="UP000013523">
    <property type="component" value="Chromosome"/>
</dbReference>
<evidence type="ECO:0000256" key="2">
    <source>
        <dbReference type="ARBA" id="ARBA00022448"/>
    </source>
</evidence>
<comment type="similarity">
    <text evidence="1">Belongs to the bacterial solute-binding protein 1 family.</text>
</comment>
<feature type="chain" id="PRO_5039592597" evidence="4">
    <location>
        <begin position="23"/>
        <end position="425"/>
    </location>
</feature>
<dbReference type="GO" id="GO:0042956">
    <property type="term" value="P:maltodextrin transmembrane transport"/>
    <property type="evidence" value="ECO:0007669"/>
    <property type="project" value="TreeGrafter"/>
</dbReference>
<dbReference type="CDD" id="cd14750">
    <property type="entry name" value="PBP2_TMBP"/>
    <property type="match status" value="1"/>
</dbReference>
<keyword evidence="2" id="KW-0813">Transport</keyword>
<organism evidence="5 6">
    <name type="scientific">Clostridium pasteurianum BC1</name>
    <dbReference type="NCBI Taxonomy" id="86416"/>
    <lineage>
        <taxon>Bacteria</taxon>
        <taxon>Bacillati</taxon>
        <taxon>Bacillota</taxon>
        <taxon>Clostridia</taxon>
        <taxon>Eubacteriales</taxon>
        <taxon>Clostridiaceae</taxon>
        <taxon>Clostridium</taxon>
    </lineage>
</organism>
<evidence type="ECO:0000313" key="5">
    <source>
        <dbReference type="EMBL" id="AGK95961.1"/>
    </source>
</evidence>
<evidence type="ECO:0000313" key="6">
    <source>
        <dbReference type="Proteomes" id="UP000013523"/>
    </source>
</evidence>
<dbReference type="Gene3D" id="3.40.190.10">
    <property type="entry name" value="Periplasmic binding protein-like II"/>
    <property type="match status" value="2"/>
</dbReference>
<evidence type="ECO:0000256" key="3">
    <source>
        <dbReference type="ARBA" id="ARBA00022729"/>
    </source>
</evidence>
<dbReference type="PANTHER" id="PTHR30061">
    <property type="entry name" value="MALTOSE-BINDING PERIPLASMIC PROTEIN"/>
    <property type="match status" value="1"/>
</dbReference>
<dbReference type="GO" id="GO:0055052">
    <property type="term" value="C:ATP-binding cassette (ABC) transporter complex, substrate-binding subunit-containing"/>
    <property type="evidence" value="ECO:0007669"/>
    <property type="project" value="TreeGrafter"/>
</dbReference>
<dbReference type="Pfam" id="PF01547">
    <property type="entry name" value="SBP_bac_1"/>
    <property type="match status" value="1"/>
</dbReference>
<keyword evidence="5" id="KW-0762">Sugar transport</keyword>
<name>R4K2K3_CLOPA</name>
<dbReference type="PANTHER" id="PTHR30061:SF50">
    <property type="entry name" value="MALTOSE_MALTODEXTRIN-BINDING PERIPLASMIC PROTEIN"/>
    <property type="match status" value="1"/>
</dbReference>
<dbReference type="HOGENOM" id="CLU_031285_9_1_9"/>
<feature type="signal peptide" evidence="4">
    <location>
        <begin position="1"/>
        <end position="22"/>
    </location>
</feature>
<keyword evidence="6" id="KW-1185">Reference proteome</keyword>
<proteinExistence type="inferred from homology"/>
<accession>R4K2K3</accession>
<reference evidence="5 6" key="1">
    <citation type="submission" date="2012-01" db="EMBL/GenBank/DDBJ databases">
        <title>Complete sequence of chromosome of Clostridium pasteurianum BC1.</title>
        <authorList>
            <consortium name="US DOE Joint Genome Institute"/>
            <person name="Lucas S."/>
            <person name="Han J."/>
            <person name="Lapidus A."/>
            <person name="Cheng J.-F."/>
            <person name="Goodwin L."/>
            <person name="Pitluck S."/>
            <person name="Peters L."/>
            <person name="Mikhailova N."/>
            <person name="Teshima H."/>
            <person name="Detter J.C."/>
            <person name="Han C."/>
            <person name="Tapia R."/>
            <person name="Land M."/>
            <person name="Hauser L."/>
            <person name="Kyrpides N."/>
            <person name="Ivanova N."/>
            <person name="Pagani I."/>
            <person name="Dunn J."/>
            <person name="Taghavi S."/>
            <person name="Francis A."/>
            <person name="van der Lelie D."/>
            <person name="Woyke T."/>
        </authorList>
    </citation>
    <scope>NUCLEOTIDE SEQUENCE [LARGE SCALE GENOMIC DNA]</scope>
    <source>
        <strain evidence="5 6">BC1</strain>
    </source>
</reference>
<dbReference type="PROSITE" id="PS51257">
    <property type="entry name" value="PROKAR_LIPOPROTEIN"/>
    <property type="match status" value="1"/>
</dbReference>
<gene>
    <name evidence="5" type="ORF">Clopa_0945</name>
</gene>
<dbReference type="PATRIC" id="fig|86416.3.peg.935"/>
<evidence type="ECO:0000256" key="1">
    <source>
        <dbReference type="ARBA" id="ARBA00008520"/>
    </source>
</evidence>
<dbReference type="GO" id="GO:1901982">
    <property type="term" value="F:maltose binding"/>
    <property type="evidence" value="ECO:0007669"/>
    <property type="project" value="TreeGrafter"/>
</dbReference>
<keyword evidence="3 4" id="KW-0732">Signal</keyword>
<dbReference type="SUPFAM" id="SSF53850">
    <property type="entry name" value="Periplasmic binding protein-like II"/>
    <property type="match status" value="1"/>
</dbReference>
<dbReference type="RefSeq" id="WP_015614285.1">
    <property type="nucleotide sequence ID" value="NC_021182.1"/>
</dbReference>
<protein>
    <submittedName>
        <fullName evidence="5">ABC-type sugar transport system, periplasmic component</fullName>
    </submittedName>
</protein>
<dbReference type="InterPro" id="IPR006059">
    <property type="entry name" value="SBP"/>
</dbReference>
<dbReference type="GO" id="GO:0015768">
    <property type="term" value="P:maltose transport"/>
    <property type="evidence" value="ECO:0007669"/>
    <property type="project" value="TreeGrafter"/>
</dbReference>
<sequence length="425" mass="46302">MKKRKIIISLLAGILGVSTLLAGCGQQSSSEKSDPNQPVTIVWKRGQDATPAAAKIVEAFEKKYPNIKVKIENLPSTSTEQHNVYTTALSTGDDSIDVVTMDVVWASEFSSAGWLLPLDKYFTKDEQKGFFPGNIASVKYKDNIYGVPFSTDAGVLFYRKDLIPTPPKTWDDLIKISKDNIGKNGITQGILFQAFQNEAIVCNAAEFIFGNGGNILDSKGKVVIDSPKSIAGIKIMKSLIDENVAPKGVVTYKPQDCTDQFVQGKTLFMRNWPLNYTSVNADGSAVKGKVGIVPMPMGPDGTEAGATLGGWNLGINKNSKHPEEAWKFIQFVTSEEGQKINAIEGSYMSTRESLYSDNDVLAKSPQYKDLLPILKVAKPRPISPYYAKISDALQVNLHKAVTGEVPVDSAVKEAAKELNDIISNK</sequence>
<dbReference type="EMBL" id="CP003261">
    <property type="protein sequence ID" value="AGK95961.1"/>
    <property type="molecule type" value="Genomic_DNA"/>
</dbReference>
<dbReference type="eggNOG" id="COG1653">
    <property type="taxonomic scope" value="Bacteria"/>
</dbReference>
<dbReference type="KEGG" id="cpas:Clopa_0945"/>
<dbReference type="STRING" id="86416.Clopa_0945"/>
<dbReference type="AlphaFoldDB" id="R4K2K3"/>
<evidence type="ECO:0000256" key="4">
    <source>
        <dbReference type="SAM" id="SignalP"/>
    </source>
</evidence>